<dbReference type="RefSeq" id="WP_129887844.1">
    <property type="nucleotide sequence ID" value="NZ_CP035758.1"/>
</dbReference>
<accession>A0A4P6JNT3</accession>
<protein>
    <submittedName>
        <fullName evidence="2">DinB family protein</fullName>
    </submittedName>
</protein>
<dbReference type="InterPro" id="IPR034660">
    <property type="entry name" value="DinB/YfiT-like"/>
</dbReference>
<dbReference type="OrthoDB" id="68731at2"/>
<reference evidence="2 3" key="1">
    <citation type="submission" date="2019-01" db="EMBL/GenBank/DDBJ databases">
        <title>Ktedonosporobacter rubrisoli SCAWS-G2.</title>
        <authorList>
            <person name="Huang Y."/>
            <person name="Yan B."/>
        </authorList>
    </citation>
    <scope>NUCLEOTIDE SEQUENCE [LARGE SCALE GENOMIC DNA]</scope>
    <source>
        <strain evidence="2 3">SCAWS-G2</strain>
    </source>
</reference>
<dbReference type="EMBL" id="CP035758">
    <property type="protein sequence ID" value="QBD76780.1"/>
    <property type="molecule type" value="Genomic_DNA"/>
</dbReference>
<dbReference type="InterPro" id="IPR024775">
    <property type="entry name" value="DinB-like"/>
</dbReference>
<name>A0A4P6JNT3_KTERU</name>
<gene>
    <name evidence="2" type="ORF">EPA93_12505</name>
</gene>
<organism evidence="2 3">
    <name type="scientific">Ktedonosporobacter rubrisoli</name>
    <dbReference type="NCBI Taxonomy" id="2509675"/>
    <lineage>
        <taxon>Bacteria</taxon>
        <taxon>Bacillati</taxon>
        <taxon>Chloroflexota</taxon>
        <taxon>Ktedonobacteria</taxon>
        <taxon>Ktedonobacterales</taxon>
        <taxon>Ktedonosporobacteraceae</taxon>
        <taxon>Ktedonosporobacter</taxon>
    </lineage>
</organism>
<dbReference type="Pfam" id="PF12867">
    <property type="entry name" value="DinB_2"/>
    <property type="match status" value="1"/>
</dbReference>
<dbReference type="KEGG" id="kbs:EPA93_12505"/>
<evidence type="ECO:0000259" key="1">
    <source>
        <dbReference type="Pfam" id="PF12867"/>
    </source>
</evidence>
<proteinExistence type="predicted"/>
<dbReference type="AlphaFoldDB" id="A0A4P6JNT3"/>
<keyword evidence="3" id="KW-1185">Reference proteome</keyword>
<feature type="domain" description="DinB-like" evidence="1">
    <location>
        <begin position="24"/>
        <end position="138"/>
    </location>
</feature>
<sequence length="166" mass="18731">MMSLEVQSFAFFFDRLMLDVIAQLHDIADADLNRELDLPECNTLFVLATHLIRSADYWVLGMATGKPQPRNRQAEFSARGTRTEIVADYQRWLAEMHTVLAAFPAERLNELATGEEPLTIRDGFLHTLQHCSVHLGHIQLSRQILGYAPPTKLLPQVPNGALEPAR</sequence>
<evidence type="ECO:0000313" key="2">
    <source>
        <dbReference type="EMBL" id="QBD76780.1"/>
    </source>
</evidence>
<dbReference type="Proteomes" id="UP000290365">
    <property type="component" value="Chromosome"/>
</dbReference>
<evidence type="ECO:0000313" key="3">
    <source>
        <dbReference type="Proteomes" id="UP000290365"/>
    </source>
</evidence>
<dbReference type="Gene3D" id="1.20.120.450">
    <property type="entry name" value="dinb family like domain"/>
    <property type="match status" value="1"/>
</dbReference>
<dbReference type="SUPFAM" id="SSF109854">
    <property type="entry name" value="DinB/YfiT-like putative metalloenzymes"/>
    <property type="match status" value="1"/>
</dbReference>